<accession>A0A0A9G9B5</accession>
<dbReference type="EMBL" id="GBRH01176829">
    <property type="protein sequence ID" value="JAE21067.1"/>
    <property type="molecule type" value="Transcribed_RNA"/>
</dbReference>
<protein>
    <submittedName>
        <fullName evidence="1">Uncharacterized protein</fullName>
    </submittedName>
</protein>
<reference evidence="1" key="2">
    <citation type="journal article" date="2015" name="Data Brief">
        <title>Shoot transcriptome of the giant reed, Arundo donax.</title>
        <authorList>
            <person name="Barrero R.A."/>
            <person name="Guerrero F.D."/>
            <person name="Moolhuijzen P."/>
            <person name="Goolsby J.A."/>
            <person name="Tidwell J."/>
            <person name="Bellgard S.E."/>
            <person name="Bellgard M.I."/>
        </authorList>
    </citation>
    <scope>NUCLEOTIDE SEQUENCE</scope>
    <source>
        <tissue evidence="1">Shoot tissue taken approximately 20 cm above the soil surface</tissue>
    </source>
</reference>
<dbReference type="AlphaFoldDB" id="A0A0A9G9B5"/>
<evidence type="ECO:0000313" key="1">
    <source>
        <dbReference type="EMBL" id="JAE21067.1"/>
    </source>
</evidence>
<reference evidence="1" key="1">
    <citation type="submission" date="2014-09" db="EMBL/GenBank/DDBJ databases">
        <authorList>
            <person name="Magalhaes I.L.F."/>
            <person name="Oliveira U."/>
            <person name="Santos F.R."/>
            <person name="Vidigal T.H.D.A."/>
            <person name="Brescovit A.D."/>
            <person name="Santos A.J."/>
        </authorList>
    </citation>
    <scope>NUCLEOTIDE SEQUENCE</scope>
    <source>
        <tissue evidence="1">Shoot tissue taken approximately 20 cm above the soil surface</tissue>
    </source>
</reference>
<organism evidence="1">
    <name type="scientific">Arundo donax</name>
    <name type="common">Giant reed</name>
    <name type="synonym">Donax arundinaceus</name>
    <dbReference type="NCBI Taxonomy" id="35708"/>
    <lineage>
        <taxon>Eukaryota</taxon>
        <taxon>Viridiplantae</taxon>
        <taxon>Streptophyta</taxon>
        <taxon>Embryophyta</taxon>
        <taxon>Tracheophyta</taxon>
        <taxon>Spermatophyta</taxon>
        <taxon>Magnoliopsida</taxon>
        <taxon>Liliopsida</taxon>
        <taxon>Poales</taxon>
        <taxon>Poaceae</taxon>
        <taxon>PACMAD clade</taxon>
        <taxon>Arundinoideae</taxon>
        <taxon>Arundineae</taxon>
        <taxon>Arundo</taxon>
    </lineage>
</organism>
<proteinExistence type="predicted"/>
<name>A0A0A9G9B5_ARUDO</name>
<sequence>MGRACCNQDPDCLPWLPGNVKLVFSSSDWCHFEICLPGISFLEMLDRNSL</sequence>